<proteinExistence type="predicted"/>
<comment type="caution">
    <text evidence="1">The sequence shown here is derived from an EMBL/GenBank/DDBJ whole genome shotgun (WGS) entry which is preliminary data.</text>
</comment>
<dbReference type="Proteomes" id="UP000887013">
    <property type="component" value="Unassembled WGS sequence"/>
</dbReference>
<dbReference type="AlphaFoldDB" id="A0A8X6UVH5"/>
<gene>
    <name evidence="1" type="ORF">NPIL_352311</name>
</gene>
<organism evidence="1 2">
    <name type="scientific">Nephila pilipes</name>
    <name type="common">Giant wood spider</name>
    <name type="synonym">Nephila maculata</name>
    <dbReference type="NCBI Taxonomy" id="299642"/>
    <lineage>
        <taxon>Eukaryota</taxon>
        <taxon>Metazoa</taxon>
        <taxon>Ecdysozoa</taxon>
        <taxon>Arthropoda</taxon>
        <taxon>Chelicerata</taxon>
        <taxon>Arachnida</taxon>
        <taxon>Araneae</taxon>
        <taxon>Araneomorphae</taxon>
        <taxon>Entelegynae</taxon>
        <taxon>Araneoidea</taxon>
        <taxon>Nephilidae</taxon>
        <taxon>Nephila</taxon>
    </lineage>
</organism>
<sequence>MSKCRAEANLINVALRMEELATAGDFNSFTAPRWLVVCLSGPLRSPAGHWDVSESRPYKRLVGGWGTKLIHSNSDGANRIR</sequence>
<evidence type="ECO:0000313" key="2">
    <source>
        <dbReference type="Proteomes" id="UP000887013"/>
    </source>
</evidence>
<evidence type="ECO:0000313" key="1">
    <source>
        <dbReference type="EMBL" id="GFU47971.1"/>
    </source>
</evidence>
<accession>A0A8X6UVH5</accession>
<dbReference type="EMBL" id="BMAW01037326">
    <property type="protein sequence ID" value="GFU47971.1"/>
    <property type="molecule type" value="Genomic_DNA"/>
</dbReference>
<reference evidence="1" key="1">
    <citation type="submission" date="2020-08" db="EMBL/GenBank/DDBJ databases">
        <title>Multicomponent nature underlies the extraordinary mechanical properties of spider dragline silk.</title>
        <authorList>
            <person name="Kono N."/>
            <person name="Nakamura H."/>
            <person name="Mori M."/>
            <person name="Yoshida Y."/>
            <person name="Ohtoshi R."/>
            <person name="Malay A.D."/>
            <person name="Moran D.A.P."/>
            <person name="Tomita M."/>
            <person name="Numata K."/>
            <person name="Arakawa K."/>
        </authorList>
    </citation>
    <scope>NUCLEOTIDE SEQUENCE</scope>
</reference>
<dbReference type="OrthoDB" id="10279948at2759"/>
<name>A0A8X6UVH5_NEPPI</name>
<protein>
    <submittedName>
        <fullName evidence="1">Uncharacterized protein</fullName>
    </submittedName>
</protein>
<keyword evidence="2" id="KW-1185">Reference proteome</keyword>